<dbReference type="InterPro" id="IPR027555">
    <property type="entry name" value="Mo5U34_MeTrfas-like"/>
</dbReference>
<dbReference type="EMBL" id="LKKS01000135">
    <property type="protein sequence ID" value="KPM58865.1"/>
    <property type="molecule type" value="Genomic_DNA"/>
</dbReference>
<feature type="binding site" evidence="3">
    <location>
        <begin position="176"/>
        <end position="177"/>
    </location>
    <ligand>
        <name>carboxy-S-adenosyl-L-methionine</name>
        <dbReference type="ChEBI" id="CHEBI:134278"/>
    </ligand>
</feature>
<accession>A0A059V547</accession>
<name>A0A059V547_PSEPU</name>
<proteinExistence type="inferred from homology"/>
<dbReference type="KEGG" id="ppud:DW66_4599"/>
<comment type="similarity">
    <text evidence="3">Belongs to the class I-like SAM-binding methyltransferase superfamily. CmoB family.</text>
</comment>
<reference evidence="4 5" key="1">
    <citation type="submission" date="2015-10" db="EMBL/GenBank/DDBJ databases">
        <title>Pseudomonas putida clinical strains.</title>
        <authorList>
            <person name="Molina L."/>
            <person name="Udaondo Z."/>
        </authorList>
    </citation>
    <scope>NUCLEOTIDE SEQUENCE [LARGE SCALE GENOMIC DNA]</scope>
    <source>
        <strain evidence="4 5">HB13667</strain>
    </source>
</reference>
<dbReference type="GO" id="GO:0032259">
    <property type="term" value="P:methylation"/>
    <property type="evidence" value="ECO:0007669"/>
    <property type="project" value="UniProtKB-KW"/>
</dbReference>
<keyword evidence="1 3" id="KW-0808">Transferase</keyword>
<dbReference type="PATRIC" id="fig|303.167.peg.4860"/>
<feature type="binding site" evidence="3">
    <location>
        <position position="107"/>
    </location>
    <ligand>
        <name>carboxy-S-adenosyl-L-methionine</name>
        <dbReference type="ChEBI" id="CHEBI:134278"/>
    </ligand>
</feature>
<dbReference type="OrthoDB" id="9773188at2"/>
<gene>
    <name evidence="3" type="primary">cmoB</name>
    <name evidence="4" type="ORF">HB13667_27245</name>
</gene>
<dbReference type="EC" id="2.5.1.-" evidence="3"/>
<dbReference type="Gene3D" id="3.40.50.150">
    <property type="entry name" value="Vaccinia Virus protein VP39"/>
    <property type="match status" value="1"/>
</dbReference>
<comment type="function">
    <text evidence="3">Catalyzes carboxymethyl transfer from carboxy-S-adenosyl-L-methionine (Cx-SAM) to 5-hydroxyuridine (ho5U) to form 5-carboxymethoxyuridine (cmo5U) at position 34 in tRNAs.</text>
</comment>
<evidence type="ECO:0000256" key="2">
    <source>
        <dbReference type="ARBA" id="ARBA00022694"/>
    </source>
</evidence>
<dbReference type="CDD" id="cd02440">
    <property type="entry name" value="AdoMet_MTases"/>
    <property type="match status" value="1"/>
</dbReference>
<dbReference type="GO" id="GO:0002098">
    <property type="term" value="P:tRNA wobble uridine modification"/>
    <property type="evidence" value="ECO:0007669"/>
    <property type="project" value="InterPro"/>
</dbReference>
<dbReference type="Pfam" id="PF08003">
    <property type="entry name" value="Methyltransf_9"/>
    <property type="match status" value="1"/>
</dbReference>
<evidence type="ECO:0000313" key="4">
    <source>
        <dbReference type="EMBL" id="KPM58865.1"/>
    </source>
</evidence>
<dbReference type="PANTHER" id="PTHR43464">
    <property type="entry name" value="METHYLTRANSFERASE"/>
    <property type="match status" value="1"/>
</dbReference>
<keyword evidence="2 3" id="KW-0819">tRNA processing</keyword>
<feature type="binding site" evidence="3">
    <location>
        <position position="311"/>
    </location>
    <ligand>
        <name>carboxy-S-adenosyl-L-methionine</name>
        <dbReference type="ChEBI" id="CHEBI:134278"/>
    </ligand>
</feature>
<dbReference type="HAMAP" id="MF_01590">
    <property type="entry name" value="tRNA_carboxymethyltr_CmoB"/>
    <property type="match status" value="1"/>
</dbReference>
<protein>
    <recommendedName>
        <fullName evidence="3">tRNA U34 carboxymethyltransferase</fullName>
        <ecNumber evidence="3">2.5.1.-</ecNumber>
    </recommendedName>
</protein>
<comment type="catalytic activity">
    <reaction evidence="3">
        <text>carboxy-S-adenosyl-L-methionine + 5-hydroxyuridine(34) in tRNA = 5-carboxymethoxyuridine(34) in tRNA + S-adenosyl-L-homocysteine + H(+)</text>
        <dbReference type="Rhea" id="RHEA:52848"/>
        <dbReference type="Rhea" id="RHEA-COMP:13381"/>
        <dbReference type="Rhea" id="RHEA-COMP:13383"/>
        <dbReference type="ChEBI" id="CHEBI:15378"/>
        <dbReference type="ChEBI" id="CHEBI:57856"/>
        <dbReference type="ChEBI" id="CHEBI:134278"/>
        <dbReference type="ChEBI" id="CHEBI:136877"/>
        <dbReference type="ChEBI" id="CHEBI:136879"/>
    </reaction>
</comment>
<dbReference type="GO" id="GO:0016765">
    <property type="term" value="F:transferase activity, transferring alkyl or aryl (other than methyl) groups"/>
    <property type="evidence" value="ECO:0007669"/>
    <property type="project" value="UniProtKB-UniRule"/>
</dbReference>
<feature type="binding site" evidence="3">
    <location>
        <position position="192"/>
    </location>
    <ligand>
        <name>carboxy-S-adenosyl-L-methionine</name>
        <dbReference type="ChEBI" id="CHEBI:134278"/>
    </ligand>
</feature>
<dbReference type="RefSeq" id="WP_013973989.1">
    <property type="nucleotide sequence ID" value="NZ_CP007620.1"/>
</dbReference>
<dbReference type="Proteomes" id="UP000050437">
    <property type="component" value="Unassembled WGS sequence"/>
</dbReference>
<sequence length="318" mass="36093">MIDLSPLVRRLAGTPLASWSQGLQAQLEAKLEKGHGDLDRWRGALEALPALQPSEVDLVNGLRLDCDCDDATRAQMHQALMGLSPWRKGPFDLFGVHVDTEWRSDWKWSRVGPHLDLKGKRVLDVGCGNGYYQWRMLGAGADMVIGVDPNWLFFCQFQAVQQYLPELPAWHLPFALEDLPANLEGFDTVFSMGVFYHRRSPIEHLLALKDCLVKGGELVLETLVIEGDENQVLVPEDRYAQMRNVWYLPSVPALERWLRRAGFSDVRCVDVSVTSVEEQRSTEWMRYQSLGDFLDPNDHSKTIEGLPAPRRATLLARK</sequence>
<feature type="binding site" evidence="3">
    <location>
        <position position="126"/>
    </location>
    <ligand>
        <name>carboxy-S-adenosyl-L-methionine</name>
        <dbReference type="ChEBI" id="CHEBI:134278"/>
    </ligand>
</feature>
<dbReference type="NCBIfam" id="NF011650">
    <property type="entry name" value="PRK15068.1"/>
    <property type="match status" value="1"/>
</dbReference>
<feature type="binding site" evidence="3">
    <location>
        <position position="196"/>
    </location>
    <ligand>
        <name>carboxy-S-adenosyl-L-methionine</name>
        <dbReference type="ChEBI" id="CHEBI:134278"/>
    </ligand>
</feature>
<dbReference type="InterPro" id="IPR010017">
    <property type="entry name" value="CmoB"/>
</dbReference>
<organism evidence="4 5">
    <name type="scientific">Pseudomonas putida</name>
    <name type="common">Arthrobacter siderocapsulatus</name>
    <dbReference type="NCBI Taxonomy" id="303"/>
    <lineage>
        <taxon>Bacteria</taxon>
        <taxon>Pseudomonadati</taxon>
        <taxon>Pseudomonadota</taxon>
        <taxon>Gammaproteobacteria</taxon>
        <taxon>Pseudomonadales</taxon>
        <taxon>Pseudomonadaceae</taxon>
        <taxon>Pseudomonas</taxon>
    </lineage>
</organism>
<dbReference type="InterPro" id="IPR029063">
    <property type="entry name" value="SAM-dependent_MTases_sf"/>
</dbReference>
<dbReference type="AlphaFoldDB" id="A0A059V547"/>
<comment type="caution">
    <text evidence="4">The sequence shown here is derived from an EMBL/GenBank/DDBJ whole genome shotgun (WGS) entry which is preliminary data.</text>
</comment>
<evidence type="ECO:0000313" key="5">
    <source>
        <dbReference type="Proteomes" id="UP000050437"/>
    </source>
</evidence>
<evidence type="ECO:0000256" key="3">
    <source>
        <dbReference type="HAMAP-Rule" id="MF_01590"/>
    </source>
</evidence>
<evidence type="ECO:0000256" key="1">
    <source>
        <dbReference type="ARBA" id="ARBA00022679"/>
    </source>
</evidence>
<dbReference type="SUPFAM" id="SSF53335">
    <property type="entry name" value="S-adenosyl-L-methionine-dependent methyltransferases"/>
    <property type="match status" value="1"/>
</dbReference>
<dbReference type="GO" id="GO:0008168">
    <property type="term" value="F:methyltransferase activity"/>
    <property type="evidence" value="ECO:0007669"/>
    <property type="project" value="UniProtKB-KW"/>
</dbReference>
<comment type="caution">
    <text evidence="3">Lacks conserved residue(s) required for the propagation of feature annotation.</text>
</comment>
<keyword evidence="4" id="KW-0489">Methyltransferase</keyword>
<dbReference type="NCBIfam" id="TIGR00452">
    <property type="entry name" value="tRNA 5-methoxyuridine(34)/uridine 5-oxyacetic acid(34) synthase CmoB"/>
    <property type="match status" value="1"/>
</dbReference>
<feature type="binding site" evidence="3">
    <location>
        <position position="102"/>
    </location>
    <ligand>
        <name>carboxy-S-adenosyl-L-methionine</name>
        <dbReference type="ChEBI" id="CHEBI:134278"/>
    </ligand>
</feature>
<feature type="binding site" evidence="3">
    <location>
        <position position="88"/>
    </location>
    <ligand>
        <name>carboxy-S-adenosyl-L-methionine</name>
        <dbReference type="ChEBI" id="CHEBI:134278"/>
    </ligand>
</feature>
<dbReference type="PANTHER" id="PTHR43464:SF95">
    <property type="entry name" value="TRNA U34 CARBOXYMETHYLTRANSFERASE"/>
    <property type="match status" value="1"/>
</dbReference>
<comment type="subunit">
    <text evidence="3">Homotetramer.</text>
</comment>